<dbReference type="EMBL" id="MHOI01000015">
    <property type="protein sequence ID" value="OGZ61533.1"/>
    <property type="molecule type" value="Genomic_DNA"/>
</dbReference>
<organism evidence="2 3">
    <name type="scientific">Candidatus Spechtbacteria bacterium RIFCSPLOWO2_01_FULL_46_10</name>
    <dbReference type="NCBI Taxonomy" id="1802163"/>
    <lineage>
        <taxon>Bacteria</taxon>
        <taxon>Candidatus Spechtiibacteriota</taxon>
    </lineage>
</organism>
<dbReference type="Proteomes" id="UP000179153">
    <property type="component" value="Unassembled WGS sequence"/>
</dbReference>
<accession>A0A1G2HGF4</accession>
<proteinExistence type="predicted"/>
<dbReference type="STRING" id="1802163.A2932_01245"/>
<feature type="compositionally biased region" description="Polar residues" evidence="1">
    <location>
        <begin position="42"/>
        <end position="51"/>
    </location>
</feature>
<dbReference type="AlphaFoldDB" id="A0A1G2HGF4"/>
<evidence type="ECO:0000313" key="3">
    <source>
        <dbReference type="Proteomes" id="UP000179153"/>
    </source>
</evidence>
<evidence type="ECO:0008006" key="4">
    <source>
        <dbReference type="Google" id="ProtNLM"/>
    </source>
</evidence>
<sequence length="107" mass="12153">MWESLKKILKDSGERAIIVEDGAPRYVLLSVDEYMRLRVGTSQEQTQTITNQRPPQQDDRQQTVDFATPAPYTRDRGGMNAEFSSAVEYEPVGDEMAAELNIEDLPF</sequence>
<protein>
    <recommendedName>
        <fullName evidence="4">Antitoxin</fullName>
    </recommendedName>
</protein>
<evidence type="ECO:0000313" key="2">
    <source>
        <dbReference type="EMBL" id="OGZ61533.1"/>
    </source>
</evidence>
<feature type="region of interest" description="Disordered" evidence="1">
    <location>
        <begin position="42"/>
        <end position="79"/>
    </location>
</feature>
<name>A0A1G2HGF4_9BACT</name>
<comment type="caution">
    <text evidence="2">The sequence shown here is derived from an EMBL/GenBank/DDBJ whole genome shotgun (WGS) entry which is preliminary data.</text>
</comment>
<reference evidence="2 3" key="1">
    <citation type="journal article" date="2016" name="Nat. Commun.">
        <title>Thousands of microbial genomes shed light on interconnected biogeochemical processes in an aquifer system.</title>
        <authorList>
            <person name="Anantharaman K."/>
            <person name="Brown C.T."/>
            <person name="Hug L.A."/>
            <person name="Sharon I."/>
            <person name="Castelle C.J."/>
            <person name="Probst A.J."/>
            <person name="Thomas B.C."/>
            <person name="Singh A."/>
            <person name="Wilkins M.J."/>
            <person name="Karaoz U."/>
            <person name="Brodie E.L."/>
            <person name="Williams K.H."/>
            <person name="Hubbard S.S."/>
            <person name="Banfield J.F."/>
        </authorList>
    </citation>
    <scope>NUCLEOTIDE SEQUENCE [LARGE SCALE GENOMIC DNA]</scope>
</reference>
<evidence type="ECO:0000256" key="1">
    <source>
        <dbReference type="SAM" id="MobiDB-lite"/>
    </source>
</evidence>
<gene>
    <name evidence="2" type="ORF">A2932_01245</name>
</gene>